<organism evidence="2 3">
    <name type="scientific">Zophobas morio</name>
    <dbReference type="NCBI Taxonomy" id="2755281"/>
    <lineage>
        <taxon>Eukaryota</taxon>
        <taxon>Metazoa</taxon>
        <taxon>Ecdysozoa</taxon>
        <taxon>Arthropoda</taxon>
        <taxon>Hexapoda</taxon>
        <taxon>Insecta</taxon>
        <taxon>Pterygota</taxon>
        <taxon>Neoptera</taxon>
        <taxon>Endopterygota</taxon>
        <taxon>Coleoptera</taxon>
        <taxon>Polyphaga</taxon>
        <taxon>Cucujiformia</taxon>
        <taxon>Tenebrionidae</taxon>
        <taxon>Zophobas</taxon>
    </lineage>
</organism>
<proteinExistence type="predicted"/>
<comment type="caution">
    <text evidence="2">The sequence shown here is derived from an EMBL/GenBank/DDBJ whole genome shotgun (WGS) entry which is preliminary data.</text>
</comment>
<evidence type="ECO:0000313" key="3">
    <source>
        <dbReference type="Proteomes" id="UP001168821"/>
    </source>
</evidence>
<feature type="compositionally biased region" description="Low complexity" evidence="1">
    <location>
        <begin position="1"/>
        <end position="10"/>
    </location>
</feature>
<feature type="region of interest" description="Disordered" evidence="1">
    <location>
        <begin position="75"/>
        <end position="100"/>
    </location>
</feature>
<dbReference type="EMBL" id="JALNTZ010000006">
    <property type="protein sequence ID" value="KAJ3649638.1"/>
    <property type="molecule type" value="Genomic_DNA"/>
</dbReference>
<name>A0AA38I560_9CUCU</name>
<keyword evidence="3" id="KW-1185">Reference proteome</keyword>
<feature type="compositionally biased region" description="Polar residues" evidence="1">
    <location>
        <begin position="11"/>
        <end position="22"/>
    </location>
</feature>
<feature type="region of interest" description="Disordered" evidence="1">
    <location>
        <begin position="1"/>
        <end position="22"/>
    </location>
</feature>
<protein>
    <submittedName>
        <fullName evidence="2">Uncharacterized protein</fullName>
    </submittedName>
</protein>
<evidence type="ECO:0000256" key="1">
    <source>
        <dbReference type="SAM" id="MobiDB-lite"/>
    </source>
</evidence>
<gene>
    <name evidence="2" type="ORF">Zmor_021368</name>
</gene>
<evidence type="ECO:0000313" key="2">
    <source>
        <dbReference type="EMBL" id="KAJ3649638.1"/>
    </source>
</evidence>
<sequence>MDNTNNTNNTIRTSLEPQCSESPKQQTAICSRRIISENAKNVFILRPLFLAAKLIRRLCVNRSTIRREGPLFASTNGRLAKNGRKSQRPRVTPSHGRLKPQICDQNSKSVETHYEIYFVYSFSVN</sequence>
<reference evidence="2" key="1">
    <citation type="journal article" date="2023" name="G3 (Bethesda)">
        <title>Whole genome assemblies of Zophobas morio and Tenebrio molitor.</title>
        <authorList>
            <person name="Kaur S."/>
            <person name="Stinson S.A."/>
            <person name="diCenzo G.C."/>
        </authorList>
    </citation>
    <scope>NUCLEOTIDE SEQUENCE</scope>
    <source>
        <strain evidence="2">QUZm001</strain>
    </source>
</reference>
<accession>A0AA38I560</accession>
<dbReference type="Proteomes" id="UP001168821">
    <property type="component" value="Unassembled WGS sequence"/>
</dbReference>
<dbReference type="AlphaFoldDB" id="A0AA38I560"/>